<keyword evidence="2" id="KW-0805">Transcription regulation</keyword>
<dbReference type="InterPro" id="IPR005119">
    <property type="entry name" value="LysR_subst-bd"/>
</dbReference>
<reference evidence="6 7" key="1">
    <citation type="submission" date="2021-07" db="EMBL/GenBank/DDBJ databases">
        <title>Paraburkholderia edwinii protects Aspergillus sp. from phenazines by acting as a toxin sponge.</title>
        <authorList>
            <person name="Dahlstrom K.M."/>
            <person name="Newman D.K."/>
        </authorList>
    </citation>
    <scope>NUCLEOTIDE SEQUENCE [LARGE SCALE GENOMIC DNA]</scope>
    <source>
        <strain evidence="6 7">Pe01</strain>
    </source>
</reference>
<dbReference type="InterPro" id="IPR058163">
    <property type="entry name" value="LysR-type_TF_proteobact-type"/>
</dbReference>
<dbReference type="SUPFAM" id="SSF46785">
    <property type="entry name" value="Winged helix' DNA-binding domain"/>
    <property type="match status" value="1"/>
</dbReference>
<sequence>MDRLEAMEIFTRVVEANSFSKVSESLELPRAKVSRTIQALEEHVGVRLLNRSTRQVNVTEDGALFYDRCVRILADVSDAESSLSNKRETPAGTIRVDTSGTLARALLLPALDDFYRKFPQIDVRLGLADRNIDLIQDGADCVIRMGRLEESSLVARRIGNARIVTCAAPAYLEKYGTPKTLDDLNEHRAVNYVSARSGKTFPFEYEVGGETVKVQMKGVLAVNDGSVYIGAAALGHGIIQPSRFMVAELIDKGALTEILGDFTCPSTPLSIVYPHRRNLSSRLRAFTGWVSELAEQHPDLNGNAAQE</sequence>
<keyword evidence="7" id="KW-1185">Reference proteome</keyword>
<protein>
    <submittedName>
        <fullName evidence="6">LysR family transcriptional regulator</fullName>
    </submittedName>
</protein>
<dbReference type="Pfam" id="PF00126">
    <property type="entry name" value="HTH_1"/>
    <property type="match status" value="1"/>
</dbReference>
<evidence type="ECO:0000256" key="2">
    <source>
        <dbReference type="ARBA" id="ARBA00023015"/>
    </source>
</evidence>
<dbReference type="PROSITE" id="PS50931">
    <property type="entry name" value="HTH_LYSR"/>
    <property type="match status" value="1"/>
</dbReference>
<dbReference type="RefSeq" id="WP_219800608.1">
    <property type="nucleotide sequence ID" value="NZ_CP080096.1"/>
</dbReference>
<dbReference type="Proteomes" id="UP000826462">
    <property type="component" value="Chromosome 2"/>
</dbReference>
<organism evidence="6 7">
    <name type="scientific">Paraburkholderia edwinii</name>
    <dbReference type="NCBI Taxonomy" id="2861782"/>
    <lineage>
        <taxon>Bacteria</taxon>
        <taxon>Pseudomonadati</taxon>
        <taxon>Pseudomonadota</taxon>
        <taxon>Betaproteobacteria</taxon>
        <taxon>Burkholderiales</taxon>
        <taxon>Burkholderiaceae</taxon>
        <taxon>Paraburkholderia</taxon>
    </lineage>
</organism>
<comment type="similarity">
    <text evidence="1">Belongs to the LysR transcriptional regulatory family.</text>
</comment>
<evidence type="ECO:0000256" key="4">
    <source>
        <dbReference type="ARBA" id="ARBA00023163"/>
    </source>
</evidence>
<dbReference type="SUPFAM" id="SSF53850">
    <property type="entry name" value="Periplasmic binding protein-like II"/>
    <property type="match status" value="1"/>
</dbReference>
<evidence type="ECO:0000256" key="1">
    <source>
        <dbReference type="ARBA" id="ARBA00009437"/>
    </source>
</evidence>
<dbReference type="Gene3D" id="1.10.10.10">
    <property type="entry name" value="Winged helix-like DNA-binding domain superfamily/Winged helix DNA-binding domain"/>
    <property type="match status" value="1"/>
</dbReference>
<dbReference type="Gene3D" id="3.40.190.290">
    <property type="match status" value="1"/>
</dbReference>
<dbReference type="PANTHER" id="PTHR30537:SF72">
    <property type="entry name" value="LYSR FAMILY TRANSCRIPTIONAL REGULATOR"/>
    <property type="match status" value="1"/>
</dbReference>
<evidence type="ECO:0000256" key="3">
    <source>
        <dbReference type="ARBA" id="ARBA00023125"/>
    </source>
</evidence>
<keyword evidence="3" id="KW-0238">DNA-binding</keyword>
<evidence type="ECO:0000313" key="7">
    <source>
        <dbReference type="Proteomes" id="UP000826462"/>
    </source>
</evidence>
<dbReference type="InterPro" id="IPR036390">
    <property type="entry name" value="WH_DNA-bd_sf"/>
</dbReference>
<dbReference type="PANTHER" id="PTHR30537">
    <property type="entry name" value="HTH-TYPE TRANSCRIPTIONAL REGULATOR"/>
    <property type="match status" value="1"/>
</dbReference>
<dbReference type="CDD" id="cd08472">
    <property type="entry name" value="PBP2_CrgA_like_3"/>
    <property type="match status" value="1"/>
</dbReference>
<feature type="domain" description="HTH lysR-type" evidence="5">
    <location>
        <begin position="1"/>
        <end position="59"/>
    </location>
</feature>
<dbReference type="InterPro" id="IPR036388">
    <property type="entry name" value="WH-like_DNA-bd_sf"/>
</dbReference>
<evidence type="ECO:0000259" key="5">
    <source>
        <dbReference type="PROSITE" id="PS50931"/>
    </source>
</evidence>
<dbReference type="InterPro" id="IPR000847">
    <property type="entry name" value="LysR_HTH_N"/>
</dbReference>
<accession>A0ABX8UQB1</accession>
<keyword evidence="4" id="KW-0804">Transcription</keyword>
<name>A0ABX8UQB1_9BURK</name>
<evidence type="ECO:0000313" key="6">
    <source>
        <dbReference type="EMBL" id="QYD71175.1"/>
    </source>
</evidence>
<gene>
    <name evidence="6" type="ORF">KZJ38_29445</name>
</gene>
<dbReference type="Pfam" id="PF03466">
    <property type="entry name" value="LysR_substrate"/>
    <property type="match status" value="1"/>
</dbReference>
<dbReference type="EMBL" id="CP080096">
    <property type="protein sequence ID" value="QYD71175.1"/>
    <property type="molecule type" value="Genomic_DNA"/>
</dbReference>
<proteinExistence type="inferred from homology"/>